<dbReference type="Proteomes" id="UP000266313">
    <property type="component" value="Chromosome"/>
</dbReference>
<keyword evidence="3" id="KW-1185">Reference proteome</keyword>
<gene>
    <name evidence="2" type="ORF">sS8_0246</name>
</gene>
<proteinExistence type="predicted"/>
<evidence type="ECO:0000313" key="3">
    <source>
        <dbReference type="Proteomes" id="UP000266313"/>
    </source>
</evidence>
<dbReference type="KEGG" id="mmai:sS8_0246"/>
<dbReference type="EMBL" id="AP017928">
    <property type="protein sequence ID" value="BBA32214.1"/>
    <property type="molecule type" value="Genomic_DNA"/>
</dbReference>
<feature type="region of interest" description="Disordered" evidence="1">
    <location>
        <begin position="1"/>
        <end position="31"/>
    </location>
</feature>
<evidence type="ECO:0000256" key="1">
    <source>
        <dbReference type="SAM" id="MobiDB-lite"/>
    </source>
</evidence>
<evidence type="ECO:0000313" key="2">
    <source>
        <dbReference type="EMBL" id="BBA32214.1"/>
    </source>
</evidence>
<accession>A0A286P3J2</accession>
<name>A0A286P3J2_9GAMM</name>
<organism evidence="2 3">
    <name type="scientific">Methylocaldum marinum</name>
    <dbReference type="NCBI Taxonomy" id="1432792"/>
    <lineage>
        <taxon>Bacteria</taxon>
        <taxon>Pseudomonadati</taxon>
        <taxon>Pseudomonadota</taxon>
        <taxon>Gammaproteobacteria</taxon>
        <taxon>Methylococcales</taxon>
        <taxon>Methylococcaceae</taxon>
        <taxon>Methylocaldum</taxon>
    </lineage>
</organism>
<sequence>MTGELETMPDAVFTRPNPRQRNPSGRRREAEHAGFMALPMVVVGHNRSLINIRHYRKPPFITGTEEKAGYQ</sequence>
<protein>
    <submittedName>
        <fullName evidence="2">Uncharacterized protein</fullName>
    </submittedName>
</protein>
<reference evidence="2 3" key="1">
    <citation type="submission" date="2016-12" db="EMBL/GenBank/DDBJ databases">
        <title>Genome sequencing of Methylocaldum marinum.</title>
        <authorList>
            <person name="Takeuchi M."/>
            <person name="Kamagata Y."/>
            <person name="Hiraoka S."/>
            <person name="Oshima K."/>
            <person name="Hattori M."/>
            <person name="Iwasaki W."/>
        </authorList>
    </citation>
    <scope>NUCLEOTIDE SEQUENCE [LARGE SCALE GENOMIC DNA]</scope>
    <source>
        <strain evidence="2 3">S8</strain>
    </source>
</reference>
<dbReference type="AlphaFoldDB" id="A0A286P3J2"/>